<evidence type="ECO:0000313" key="1">
    <source>
        <dbReference type="Proteomes" id="UP000790787"/>
    </source>
</evidence>
<sequence length="1119" mass="125571">MPIMAATEENNSTPIFTRKFPHEKESSSSSPNPDALALSFPRNDEPVPLEVFYPSEDEEDNTLRRRSSKFTTSKFSTSATEKVFSNGKSVNSGKSEGKKGTKRIGPCLDVQIMREVRKSPRFNTPFNGAKLELFALPEPQKSVSGIGSAGQRRTLRELLALLTPESKNRSALVTRAVNKSGMERESQALLTPESKKRSALETSASRGSVSVNGAKLELALSPEPQESASGSRATSKYGTRRELKALLTLESKNSAGYGSVNVGEKSRGSRRKDTVSAESPKTSEKLLSESNSVGEKTLRSRKIEGFVNNDNNNKGSDKKRKNSSHSVGKNGRKQNSNVCFIGEPIAAEEALERWQWRYDLKGRKTKRQGWKLNAGEEDEIIFNVECHYAQAKVAGFTFNIGDCAYVKGEGRKNHIGRILEFFKTAEGEDYFRVQWFFRAEDTVLKGAASFHDTKRIFYSTLENDNPLDCIVSKVNVVELPASNGLNTKDVPPAHFYYDMEYCVDYSTFRTLDNVKSLVIPSLADTSYKPITTYPLEVLPSCEPMTAKLSLLDLYAGCGGMSMGLCLGTKLSGLKLVTKWAVDFNRSACDSLKLNHPQTHVRNEAVEDFLELLKRWEKLINTYGCSNFKTSSNCELDDADEGENNDNFQAGSKASSGEYEVLRLVDICYGDPNNKGKSGLHFKVRWKGYGPSEDTWEPIENLENCQDSIKEFVRRGQQLKILPLPGDVDMICGGPPCQGISGYNRHRNVDDPLSDEKNRQIIIFMDVVEFLRPKYVLMENVADILRFDKASLGRYALSRLVHMRYQARLGTMAAGCYGLPQFRLRVFFWGALPSEKLPPFPLPSHDVIVKYWPSPEFERNTVAYDEGQPRGDLEEALVLRDAISDLPAVTWHETREEMPYEMPAESEFQKYIRLPKHEIVGCSSTRDTETKDPVLSDHRPCQLAEDDYLRVCLVPHKKGANFRDLPGVIVGKDNVARRDTEDPKVLPNGKPMVPDCAFNFEHGKSKRPYARLWWDETVATLVTFPNHRAQAVLHPEQDRVLTIREYARLQGFPDFYRFSGTPKERYCQVGNAVAVPVGRALGYALGLAFQRLTGNEPLIKLPPNFSFLKPPIDDIVVLQN</sequence>
<gene>
    <name evidence="2" type="primary">LOC107774451</name>
</gene>
<protein>
    <submittedName>
        <fullName evidence="2">DNA (Cytosine-5)-methyltransferase CMT1</fullName>
    </submittedName>
</protein>
<dbReference type="Proteomes" id="UP000790787">
    <property type="component" value="Chromosome 15"/>
</dbReference>
<dbReference type="RefSeq" id="XP_075086677.1">
    <property type="nucleotide sequence ID" value="XM_075230576.1"/>
</dbReference>
<organism evidence="1 2">
    <name type="scientific">Nicotiana tabacum</name>
    <name type="common">Common tobacco</name>
    <dbReference type="NCBI Taxonomy" id="4097"/>
    <lineage>
        <taxon>Eukaryota</taxon>
        <taxon>Viridiplantae</taxon>
        <taxon>Streptophyta</taxon>
        <taxon>Embryophyta</taxon>
        <taxon>Tracheophyta</taxon>
        <taxon>Spermatophyta</taxon>
        <taxon>Magnoliopsida</taxon>
        <taxon>eudicotyledons</taxon>
        <taxon>Gunneridae</taxon>
        <taxon>Pentapetalae</taxon>
        <taxon>asterids</taxon>
        <taxon>lamiids</taxon>
        <taxon>Solanales</taxon>
        <taxon>Solanaceae</taxon>
        <taxon>Nicotianoideae</taxon>
        <taxon>Nicotianeae</taxon>
        <taxon>Nicotiana</taxon>
    </lineage>
</organism>
<name>A0AC58SNY1_TOBAC</name>
<keyword evidence="1" id="KW-1185">Reference proteome</keyword>
<proteinExistence type="predicted"/>
<accession>A0AC58SNY1</accession>
<evidence type="ECO:0000313" key="2">
    <source>
        <dbReference type="RefSeq" id="XP_075086677.1"/>
    </source>
</evidence>
<reference evidence="2" key="2">
    <citation type="submission" date="2025-08" db="UniProtKB">
        <authorList>
            <consortium name="RefSeq"/>
        </authorList>
    </citation>
    <scope>IDENTIFICATION</scope>
    <source>
        <tissue evidence="2">Leaf</tissue>
    </source>
</reference>
<reference evidence="1" key="1">
    <citation type="journal article" date="2014" name="Nat. Commun.">
        <title>The tobacco genome sequence and its comparison with those of tomato and potato.</title>
        <authorList>
            <person name="Sierro N."/>
            <person name="Battey J.N."/>
            <person name="Ouadi S."/>
            <person name="Bakaher N."/>
            <person name="Bovet L."/>
            <person name="Willig A."/>
            <person name="Goepfert S."/>
            <person name="Peitsch M.C."/>
            <person name="Ivanov N.V."/>
        </authorList>
    </citation>
    <scope>NUCLEOTIDE SEQUENCE [LARGE SCALE GENOMIC DNA]</scope>
</reference>